<dbReference type="InterPro" id="IPR027373">
    <property type="entry name" value="RHH_dom"/>
</dbReference>
<keyword evidence="3" id="KW-1185">Reference proteome</keyword>
<dbReference type="Proteomes" id="UP000054977">
    <property type="component" value="Unassembled WGS sequence"/>
</dbReference>
<dbReference type="InterPro" id="IPR038268">
    <property type="entry name" value="RHH_sf"/>
</dbReference>
<organism evidence="2 3">
    <name type="scientific">Caballeronia humi</name>
    <dbReference type="NCBI Taxonomy" id="326474"/>
    <lineage>
        <taxon>Bacteria</taxon>
        <taxon>Pseudomonadati</taxon>
        <taxon>Pseudomonadota</taxon>
        <taxon>Betaproteobacteria</taxon>
        <taxon>Burkholderiales</taxon>
        <taxon>Burkholderiaceae</taxon>
        <taxon>Caballeronia</taxon>
    </lineage>
</organism>
<evidence type="ECO:0000313" key="3">
    <source>
        <dbReference type="Proteomes" id="UP000054977"/>
    </source>
</evidence>
<dbReference type="Gene3D" id="1.10.3990.20">
    <property type="entry name" value="protein bp1543"/>
    <property type="match status" value="1"/>
</dbReference>
<comment type="caution">
    <text evidence="2">The sequence shown here is derived from an EMBL/GenBank/DDBJ whole genome shotgun (WGS) entry which is preliminary data.</text>
</comment>
<name>A0A158H6K8_9BURK</name>
<dbReference type="AlphaFoldDB" id="A0A158H6K8"/>
<dbReference type="STRING" id="326474.AWB65_03030"/>
<evidence type="ECO:0000259" key="1">
    <source>
        <dbReference type="Pfam" id="PF13467"/>
    </source>
</evidence>
<gene>
    <name evidence="2" type="ORF">AWB65_03030</name>
</gene>
<protein>
    <recommendedName>
        <fullName evidence="1">Ribbon-helix-helix domain-containing protein</fullName>
    </recommendedName>
</protein>
<proteinExistence type="predicted"/>
<sequence>MCGVYINADPILYESRTRSLRIHGVITTVRLENLFWDVLQEIAERENLTTSQFAVKLYDELIALRGEMPTNFASFLRVCCLRYLSMREKKSVAKPESRVGSAASIASSDSNLHVLKDKSAVRLAP</sequence>
<reference evidence="2" key="1">
    <citation type="submission" date="2016-01" db="EMBL/GenBank/DDBJ databases">
        <authorList>
            <person name="Peeters C."/>
        </authorList>
    </citation>
    <scope>NUCLEOTIDE SEQUENCE [LARGE SCALE GENOMIC DNA]</scope>
    <source>
        <strain evidence="2">LMG 22934</strain>
    </source>
</reference>
<dbReference type="RefSeq" id="WP_235007628.1">
    <property type="nucleotide sequence ID" value="NZ_FCNW02000013.1"/>
</dbReference>
<feature type="domain" description="Ribbon-helix-helix" evidence="1">
    <location>
        <begin position="16"/>
        <end position="84"/>
    </location>
</feature>
<dbReference type="EMBL" id="FCNW02000013">
    <property type="protein sequence ID" value="SAL40032.1"/>
    <property type="molecule type" value="Genomic_DNA"/>
</dbReference>
<evidence type="ECO:0000313" key="2">
    <source>
        <dbReference type="EMBL" id="SAL40032.1"/>
    </source>
</evidence>
<dbReference type="Pfam" id="PF13467">
    <property type="entry name" value="RHH_4"/>
    <property type="match status" value="1"/>
</dbReference>
<accession>A0A158H6K8</accession>